<accession>A0ABQ7WDB6</accession>
<dbReference type="PANTHER" id="PTHR35317:SF27">
    <property type="entry name" value="RETROVIRUS-RELATED POL POLYPROTEIN FROM TRANSPOSON TNT 1-94"/>
    <property type="match status" value="1"/>
</dbReference>
<evidence type="ECO:0000259" key="2">
    <source>
        <dbReference type="Pfam" id="PF22936"/>
    </source>
</evidence>
<evidence type="ECO:0008006" key="5">
    <source>
        <dbReference type="Google" id="ProtNLM"/>
    </source>
</evidence>
<proteinExistence type="predicted"/>
<keyword evidence="4" id="KW-1185">Reference proteome</keyword>
<feature type="domain" description="GAG-pre-integrase" evidence="1">
    <location>
        <begin position="375"/>
        <end position="434"/>
    </location>
</feature>
<feature type="domain" description="Retrovirus-related Pol polyprotein from transposon TNT 1-94-like beta-barrel" evidence="2">
    <location>
        <begin position="256"/>
        <end position="334"/>
    </location>
</feature>
<dbReference type="InterPro" id="IPR025724">
    <property type="entry name" value="GAG-pre-integrase_dom"/>
</dbReference>
<evidence type="ECO:0000259" key="1">
    <source>
        <dbReference type="Pfam" id="PF13976"/>
    </source>
</evidence>
<dbReference type="Pfam" id="PF14223">
    <property type="entry name" value="Retrotran_gag_2"/>
    <property type="match status" value="1"/>
</dbReference>
<dbReference type="Proteomes" id="UP000826656">
    <property type="component" value="Unassembled WGS sequence"/>
</dbReference>
<organism evidence="3 4">
    <name type="scientific">Solanum tuberosum</name>
    <name type="common">Potato</name>
    <dbReference type="NCBI Taxonomy" id="4113"/>
    <lineage>
        <taxon>Eukaryota</taxon>
        <taxon>Viridiplantae</taxon>
        <taxon>Streptophyta</taxon>
        <taxon>Embryophyta</taxon>
        <taxon>Tracheophyta</taxon>
        <taxon>Spermatophyta</taxon>
        <taxon>Magnoliopsida</taxon>
        <taxon>eudicotyledons</taxon>
        <taxon>Gunneridae</taxon>
        <taxon>Pentapetalae</taxon>
        <taxon>asterids</taxon>
        <taxon>lamiids</taxon>
        <taxon>Solanales</taxon>
        <taxon>Solanaceae</taxon>
        <taxon>Solanoideae</taxon>
        <taxon>Solaneae</taxon>
        <taxon>Solanum</taxon>
    </lineage>
</organism>
<dbReference type="EMBL" id="JAIVGD010000003">
    <property type="protein sequence ID" value="KAH0778079.1"/>
    <property type="molecule type" value="Genomic_DNA"/>
</dbReference>
<evidence type="ECO:0000313" key="3">
    <source>
        <dbReference type="EMBL" id="KAH0778079.1"/>
    </source>
</evidence>
<dbReference type="Pfam" id="PF22936">
    <property type="entry name" value="Pol_BBD"/>
    <property type="match status" value="1"/>
</dbReference>
<dbReference type="PANTHER" id="PTHR35317">
    <property type="entry name" value="OS04G0629600 PROTEIN"/>
    <property type="match status" value="1"/>
</dbReference>
<gene>
    <name evidence="3" type="ORF">KY290_009490</name>
</gene>
<protein>
    <recommendedName>
        <fullName evidence="5">GAG-pre-integrase domain-containing protein</fullName>
    </recommendedName>
</protein>
<dbReference type="InterPro" id="IPR054722">
    <property type="entry name" value="PolX-like_BBD"/>
</dbReference>
<dbReference type="Pfam" id="PF13976">
    <property type="entry name" value="gag_pre-integrs"/>
    <property type="match status" value="1"/>
</dbReference>
<reference evidence="3 4" key="1">
    <citation type="journal article" date="2021" name="bioRxiv">
        <title>Chromosome-scale and haplotype-resolved genome assembly of a tetraploid potato cultivar.</title>
        <authorList>
            <person name="Sun H."/>
            <person name="Jiao W.-B."/>
            <person name="Krause K."/>
            <person name="Campoy J.A."/>
            <person name="Goel M."/>
            <person name="Folz-Donahue K."/>
            <person name="Kukat C."/>
            <person name="Huettel B."/>
            <person name="Schneeberger K."/>
        </authorList>
    </citation>
    <scope>NUCLEOTIDE SEQUENCE [LARGE SCALE GENOMIC DNA]</scope>
    <source>
        <strain evidence="3">SolTubOtavaFocal</strain>
        <tissue evidence="3">Leaves</tissue>
    </source>
</reference>
<sequence>MELGFAEPKEGTSLTDAQLNDARIKDHQVKHYLFQAIDQTVFEQILNRRTTKIFWDSMKQKFGGNLKVKKSLLNSLRREFEVLAMKRDETITEYFARVMMVSNKMRSNGEDMSYRKIVEKLLRTLTDKFTYVVVSIDESKDTDNMSIDELQSSLVVHEQKFHRPSNDDADHVLKVEGRTGTSNRGRAPYQGRGRGRGRTTFNKATVEFYKYHDLGHFQYECPRLYKEANYAEFEEEDELLLMAYTELYEAKRSDVWFLDSACSNHMFGNRDLFPSLDTTFSHTVKLGNNTRMKVTGKGTVKLILQGICCSIGDVYWVPELTNNLLSIGQLQEKGSAVLFKDGACSVFHPQRGKMAESIMSANHMFILLVEPSSTNIEARCLQINNTDKSTLWYYRYGHLGYKGLCTLKYKNMVKGLPQIVAPSATCDACMKGKQHRTPISKRSQWRATGKLGLVHADLCGPITPASSSQKRKIRNNQSL</sequence>
<evidence type="ECO:0000313" key="4">
    <source>
        <dbReference type="Proteomes" id="UP000826656"/>
    </source>
</evidence>
<name>A0ABQ7WDB6_SOLTU</name>
<comment type="caution">
    <text evidence="3">The sequence shown here is derived from an EMBL/GenBank/DDBJ whole genome shotgun (WGS) entry which is preliminary data.</text>
</comment>